<evidence type="ECO:0000256" key="1">
    <source>
        <dbReference type="ARBA" id="ARBA00004173"/>
    </source>
</evidence>
<keyword evidence="5" id="KW-0687">Ribonucleoprotein</keyword>
<evidence type="ECO:0000313" key="9">
    <source>
        <dbReference type="Proteomes" id="UP001162164"/>
    </source>
</evidence>
<sequence>MEFFDEKELTLLTSTPAKCNTLAAYWDEYPVNIWSAKRINPDEKTSDECDDDMAIEIGEKARLSLLQVGPERAGCSLKVKYKKMSNHSLFLKLAYIKTPLQNGVGRYVGQLQRVVLKFCKNNGSSRGMREFIESGLVNFAKDNPGVVVYLKPRRHRTAIIKAEYLNGETQWINCRNFTQEEIAKWLNLLKSQSRNTTNTRFLKLIHTDHPSIQGPWTPYTFRDPKLNLVDFPNEELSNPPSYETTTHEQLVELFKKQKLEELDDKRAE</sequence>
<organism evidence="8 9">
    <name type="scientific">Molorchus minor</name>
    <dbReference type="NCBI Taxonomy" id="1323400"/>
    <lineage>
        <taxon>Eukaryota</taxon>
        <taxon>Metazoa</taxon>
        <taxon>Ecdysozoa</taxon>
        <taxon>Arthropoda</taxon>
        <taxon>Hexapoda</taxon>
        <taxon>Insecta</taxon>
        <taxon>Pterygota</taxon>
        <taxon>Neoptera</taxon>
        <taxon>Endopterygota</taxon>
        <taxon>Coleoptera</taxon>
        <taxon>Polyphaga</taxon>
        <taxon>Cucujiformia</taxon>
        <taxon>Chrysomeloidea</taxon>
        <taxon>Cerambycidae</taxon>
        <taxon>Lamiinae</taxon>
        <taxon>Monochamini</taxon>
        <taxon>Molorchus</taxon>
    </lineage>
</organism>
<evidence type="ECO:0000313" key="8">
    <source>
        <dbReference type="EMBL" id="KAJ8973126.1"/>
    </source>
</evidence>
<dbReference type="InterPro" id="IPR007741">
    <property type="entry name" value="Ribosomal_mL43/mS25/NADH_DH"/>
</dbReference>
<reference evidence="8" key="1">
    <citation type="journal article" date="2023" name="Insect Mol. Biol.">
        <title>Genome sequencing provides insights into the evolution of gene families encoding plant cell wall-degrading enzymes in longhorned beetles.</title>
        <authorList>
            <person name="Shin N.R."/>
            <person name="Okamura Y."/>
            <person name="Kirsch R."/>
            <person name="Pauchet Y."/>
        </authorList>
    </citation>
    <scope>NUCLEOTIDE SEQUENCE</scope>
    <source>
        <strain evidence="8">MMC_N1</strain>
    </source>
</reference>
<evidence type="ECO:0000256" key="5">
    <source>
        <dbReference type="ARBA" id="ARBA00023274"/>
    </source>
</evidence>
<protein>
    <recommendedName>
        <fullName evidence="6">Large ribosomal subunit protein mL43</fullName>
    </recommendedName>
</protein>
<gene>
    <name evidence="8" type="ORF">NQ317_018776</name>
</gene>
<evidence type="ECO:0000256" key="4">
    <source>
        <dbReference type="ARBA" id="ARBA00023128"/>
    </source>
</evidence>
<proteinExistence type="inferred from homology"/>
<evidence type="ECO:0000256" key="6">
    <source>
        <dbReference type="ARBA" id="ARBA00035188"/>
    </source>
</evidence>
<evidence type="ECO:0000256" key="2">
    <source>
        <dbReference type="ARBA" id="ARBA00006073"/>
    </source>
</evidence>
<keyword evidence="4" id="KW-0496">Mitochondrion</keyword>
<keyword evidence="9" id="KW-1185">Reference proteome</keyword>
<evidence type="ECO:0000259" key="7">
    <source>
        <dbReference type="SMART" id="SM00916"/>
    </source>
</evidence>
<name>A0ABQ9J4T7_9CUCU</name>
<comment type="caution">
    <text evidence="8">The sequence shown here is derived from an EMBL/GenBank/DDBJ whole genome shotgun (WGS) entry which is preliminary data.</text>
</comment>
<evidence type="ECO:0000256" key="3">
    <source>
        <dbReference type="ARBA" id="ARBA00022980"/>
    </source>
</evidence>
<dbReference type="SUPFAM" id="SSF52833">
    <property type="entry name" value="Thioredoxin-like"/>
    <property type="match status" value="1"/>
</dbReference>
<dbReference type="InterPro" id="IPR039927">
    <property type="entry name" value="Ribosomal_mL43"/>
</dbReference>
<dbReference type="Gene3D" id="3.40.30.10">
    <property type="entry name" value="Glutaredoxin"/>
    <property type="match status" value="1"/>
</dbReference>
<dbReference type="SMART" id="SM00916">
    <property type="entry name" value="L51_S25_CI-B8"/>
    <property type="match status" value="1"/>
</dbReference>
<feature type="domain" description="Ribosomal protein/NADH dehydrogenase" evidence="7">
    <location>
        <begin position="120"/>
        <end position="193"/>
    </location>
</feature>
<comment type="similarity">
    <text evidence="2">Belongs to the mitochondrion-specific ribosomal protein mL43 family.</text>
</comment>
<keyword evidence="3" id="KW-0689">Ribosomal protein</keyword>
<dbReference type="PANTHER" id="PTHR21396:SF2">
    <property type="entry name" value="LARGE RIBOSOMAL SUBUNIT PROTEIN ML43"/>
    <property type="match status" value="1"/>
</dbReference>
<comment type="subcellular location">
    <subcellularLocation>
        <location evidence="1">Mitochondrion</location>
    </subcellularLocation>
</comment>
<dbReference type="PANTHER" id="PTHR21396">
    <property type="entry name" value="39S RIBOSOMAL PROTEIN L43"/>
    <property type="match status" value="1"/>
</dbReference>
<accession>A0ABQ9J4T7</accession>
<dbReference type="InterPro" id="IPR036249">
    <property type="entry name" value="Thioredoxin-like_sf"/>
</dbReference>
<dbReference type="Pfam" id="PF05047">
    <property type="entry name" value="L51_S25_CI-B8"/>
    <property type="match status" value="1"/>
</dbReference>
<dbReference type="EMBL" id="JAPWTJ010001233">
    <property type="protein sequence ID" value="KAJ8973126.1"/>
    <property type="molecule type" value="Genomic_DNA"/>
</dbReference>
<dbReference type="Proteomes" id="UP001162164">
    <property type="component" value="Unassembled WGS sequence"/>
</dbReference>